<dbReference type="EMBL" id="JAMKFB020000015">
    <property type="protein sequence ID" value="KAL0175139.1"/>
    <property type="molecule type" value="Genomic_DNA"/>
</dbReference>
<feature type="non-terminal residue" evidence="2">
    <location>
        <position position="77"/>
    </location>
</feature>
<protein>
    <submittedName>
        <fullName evidence="2">Uncharacterized protein</fullName>
    </submittedName>
</protein>
<feature type="compositionally biased region" description="Basic residues" evidence="1">
    <location>
        <begin position="63"/>
        <end position="77"/>
    </location>
</feature>
<evidence type="ECO:0000256" key="1">
    <source>
        <dbReference type="SAM" id="MobiDB-lite"/>
    </source>
</evidence>
<organism evidence="2 3">
    <name type="scientific">Cirrhinus mrigala</name>
    <name type="common">Mrigala</name>
    <dbReference type="NCBI Taxonomy" id="683832"/>
    <lineage>
        <taxon>Eukaryota</taxon>
        <taxon>Metazoa</taxon>
        <taxon>Chordata</taxon>
        <taxon>Craniata</taxon>
        <taxon>Vertebrata</taxon>
        <taxon>Euteleostomi</taxon>
        <taxon>Actinopterygii</taxon>
        <taxon>Neopterygii</taxon>
        <taxon>Teleostei</taxon>
        <taxon>Ostariophysi</taxon>
        <taxon>Cypriniformes</taxon>
        <taxon>Cyprinidae</taxon>
        <taxon>Labeoninae</taxon>
        <taxon>Labeonini</taxon>
        <taxon>Cirrhinus</taxon>
    </lineage>
</organism>
<dbReference type="Proteomes" id="UP001529510">
    <property type="component" value="Unassembled WGS sequence"/>
</dbReference>
<evidence type="ECO:0000313" key="2">
    <source>
        <dbReference type="EMBL" id="KAL0175139.1"/>
    </source>
</evidence>
<gene>
    <name evidence="2" type="ORF">M9458_031107</name>
</gene>
<dbReference type="AlphaFoldDB" id="A0ABD0PM58"/>
<comment type="caution">
    <text evidence="2">The sequence shown here is derived from an EMBL/GenBank/DDBJ whole genome shotgun (WGS) entry which is preliminary data.</text>
</comment>
<accession>A0ABD0PM58</accession>
<feature type="region of interest" description="Disordered" evidence="1">
    <location>
        <begin position="1"/>
        <end position="77"/>
    </location>
</feature>
<proteinExistence type="predicted"/>
<feature type="non-terminal residue" evidence="2">
    <location>
        <position position="1"/>
    </location>
</feature>
<evidence type="ECO:0000313" key="3">
    <source>
        <dbReference type="Proteomes" id="UP001529510"/>
    </source>
</evidence>
<name>A0ABD0PM58_CIRMR</name>
<keyword evidence="3" id="KW-1185">Reference proteome</keyword>
<reference evidence="2 3" key="1">
    <citation type="submission" date="2024-05" db="EMBL/GenBank/DDBJ databases">
        <title>Genome sequencing and assembly of Indian major carp, Cirrhinus mrigala (Hamilton, 1822).</title>
        <authorList>
            <person name="Mohindra V."/>
            <person name="Chowdhury L.M."/>
            <person name="Lal K."/>
            <person name="Jena J.K."/>
        </authorList>
    </citation>
    <scope>NUCLEOTIDE SEQUENCE [LARGE SCALE GENOMIC DNA]</scope>
    <source>
        <strain evidence="2">CM1030</strain>
        <tissue evidence="2">Blood</tissue>
    </source>
</reference>
<feature type="compositionally biased region" description="Polar residues" evidence="1">
    <location>
        <begin position="7"/>
        <end position="17"/>
    </location>
</feature>
<sequence length="77" mass="8449">AERRQSVMFTVENTPKNSGRGDSRLQRGLNKLRNSARKSPAVASRALRTAVSGKSPLDSTLRRSPRNKSPKSSNAKK</sequence>